<evidence type="ECO:0000256" key="2">
    <source>
        <dbReference type="ARBA" id="ARBA00022862"/>
    </source>
</evidence>
<reference evidence="7 8" key="1">
    <citation type="submission" date="2020-02" db="EMBL/GenBank/DDBJ databases">
        <title>Out from the shadows clarifying the taxonomy of the family Cryomorphaceae and related taxa by utilizing the GTDB taxonomic framework.</title>
        <authorList>
            <person name="Bowman J.P."/>
        </authorList>
    </citation>
    <scope>NUCLEOTIDE SEQUENCE [LARGE SCALE GENOMIC DNA]</scope>
    <source>
        <strain evidence="7 8">QSSC 1-22</strain>
    </source>
</reference>
<dbReference type="InterPro" id="IPR036249">
    <property type="entry name" value="Thioredoxin-like_sf"/>
</dbReference>
<evidence type="ECO:0000256" key="3">
    <source>
        <dbReference type="ARBA" id="ARBA00023002"/>
    </source>
</evidence>
<dbReference type="PROSITE" id="PS01265">
    <property type="entry name" value="TPX"/>
    <property type="match status" value="1"/>
</dbReference>
<dbReference type="InterPro" id="IPR050455">
    <property type="entry name" value="Tpx_Peroxidase_subfamily"/>
</dbReference>
<dbReference type="SUPFAM" id="SSF52833">
    <property type="entry name" value="Thioredoxin-like"/>
    <property type="match status" value="1"/>
</dbReference>
<evidence type="ECO:0000256" key="4">
    <source>
        <dbReference type="ARBA" id="ARBA00023157"/>
    </source>
</evidence>
<gene>
    <name evidence="7" type="primary">tpx</name>
    <name evidence="7" type="ORF">G3O08_04480</name>
</gene>
<accession>A0A7K3WM82</accession>
<proteinExistence type="predicted"/>
<protein>
    <submittedName>
        <fullName evidence="7">Thiol peroxidase</fullName>
        <ecNumber evidence="7">1.11.1.-</ecNumber>
    </submittedName>
</protein>
<dbReference type="InterPro" id="IPR013766">
    <property type="entry name" value="Thioredoxin_domain"/>
</dbReference>
<dbReference type="GO" id="GO:0008379">
    <property type="term" value="F:thioredoxin peroxidase activity"/>
    <property type="evidence" value="ECO:0007669"/>
    <property type="project" value="InterPro"/>
</dbReference>
<keyword evidence="1 7" id="KW-0575">Peroxidase</keyword>
<evidence type="ECO:0000256" key="1">
    <source>
        <dbReference type="ARBA" id="ARBA00022559"/>
    </source>
</evidence>
<keyword evidence="5" id="KW-0676">Redox-active center</keyword>
<organism evidence="7 8">
    <name type="scientific">Cryomorpha ignava</name>
    <dbReference type="NCBI Taxonomy" id="101383"/>
    <lineage>
        <taxon>Bacteria</taxon>
        <taxon>Pseudomonadati</taxon>
        <taxon>Bacteroidota</taxon>
        <taxon>Flavobacteriia</taxon>
        <taxon>Flavobacteriales</taxon>
        <taxon>Cryomorphaceae</taxon>
        <taxon>Cryomorpha</taxon>
    </lineage>
</organism>
<dbReference type="Pfam" id="PF08534">
    <property type="entry name" value="Redoxin"/>
    <property type="match status" value="1"/>
</dbReference>
<dbReference type="PROSITE" id="PS51352">
    <property type="entry name" value="THIOREDOXIN_2"/>
    <property type="match status" value="1"/>
</dbReference>
<dbReference type="AlphaFoldDB" id="A0A7K3WM82"/>
<evidence type="ECO:0000256" key="5">
    <source>
        <dbReference type="ARBA" id="ARBA00023284"/>
    </source>
</evidence>
<dbReference type="Proteomes" id="UP000486602">
    <property type="component" value="Unassembled WGS sequence"/>
</dbReference>
<dbReference type="NCBIfam" id="NF001808">
    <property type="entry name" value="PRK00522.1"/>
    <property type="match status" value="1"/>
</dbReference>
<keyword evidence="8" id="KW-1185">Reference proteome</keyword>
<dbReference type="EC" id="1.11.1.-" evidence="7"/>
<dbReference type="EMBL" id="JAAGVY010000005">
    <property type="protein sequence ID" value="NEN22756.1"/>
    <property type="molecule type" value="Genomic_DNA"/>
</dbReference>
<keyword evidence="4" id="KW-1015">Disulfide bond</keyword>
<keyword evidence="2" id="KW-0049">Antioxidant</keyword>
<dbReference type="PANTHER" id="PTHR43110">
    <property type="entry name" value="THIOL PEROXIDASE"/>
    <property type="match status" value="1"/>
</dbReference>
<feature type="domain" description="Thioredoxin" evidence="6">
    <location>
        <begin position="18"/>
        <end position="167"/>
    </location>
</feature>
<sequence length="167" mass="18235">MNKTKFKGSDVHLTGNIPASGSKAPDFTYVKEDLSEGTLHGLGNKKKVIIALPSLDTGVCQMEAKRFNKELSSRKDVVGLVVSKDLPFAMKRFCAAEGIENVQIASDFRGNFTSHYNTGMTDGPLKGLSSRAVFVLDGDNNIKHTELVGEVTEEPNYDEILRIVDSI</sequence>
<comment type="caution">
    <text evidence="7">The sequence shown here is derived from an EMBL/GenBank/DDBJ whole genome shotgun (WGS) entry which is preliminary data.</text>
</comment>
<evidence type="ECO:0000313" key="8">
    <source>
        <dbReference type="Proteomes" id="UP000486602"/>
    </source>
</evidence>
<keyword evidence="3 7" id="KW-0560">Oxidoreductase</keyword>
<dbReference type="InterPro" id="IPR018219">
    <property type="entry name" value="Tpx_CS"/>
</dbReference>
<evidence type="ECO:0000313" key="7">
    <source>
        <dbReference type="EMBL" id="NEN22756.1"/>
    </source>
</evidence>
<dbReference type="CDD" id="cd03014">
    <property type="entry name" value="PRX_Atyp2cys"/>
    <property type="match status" value="1"/>
</dbReference>
<dbReference type="InterPro" id="IPR013740">
    <property type="entry name" value="Redoxin"/>
</dbReference>
<dbReference type="Gene3D" id="3.40.30.10">
    <property type="entry name" value="Glutaredoxin"/>
    <property type="match status" value="1"/>
</dbReference>
<dbReference type="RefSeq" id="WP_163283482.1">
    <property type="nucleotide sequence ID" value="NZ_JAAGVY010000005.1"/>
</dbReference>
<dbReference type="InterPro" id="IPR002065">
    <property type="entry name" value="TPX"/>
</dbReference>
<evidence type="ECO:0000259" key="6">
    <source>
        <dbReference type="PROSITE" id="PS51352"/>
    </source>
</evidence>
<dbReference type="PANTHER" id="PTHR43110:SF1">
    <property type="entry name" value="THIOL PEROXIDASE"/>
    <property type="match status" value="1"/>
</dbReference>
<name>A0A7K3WM82_9FLAO</name>